<protein>
    <recommendedName>
        <fullName evidence="3">Antitoxin HicB</fullName>
    </recommendedName>
</protein>
<sequence>MKYPAVFSADQDGGFVVTFRDIPEAITQGDDETEAMAMARDVLLEAMRVYFDEKRTVPSPSKARPGERLVDLPLSARAKILLLNEMLAKKIGPSALARMMDTTPQEINRLIDLNHTTKIDRIGDAMSALGKQLELIAA</sequence>
<evidence type="ECO:0000313" key="1">
    <source>
        <dbReference type="EMBL" id="AIY39348.1"/>
    </source>
</evidence>
<name>A0A0A1F3Q9_9BURK</name>
<keyword evidence="2" id="KW-1185">Reference proteome</keyword>
<dbReference type="InterPro" id="IPR035069">
    <property type="entry name" value="TTHA1013/TTHA0281-like"/>
</dbReference>
<accession>A0A0A1F3Q9</accession>
<dbReference type="Gene3D" id="3.30.160.250">
    <property type="match status" value="1"/>
</dbReference>
<dbReference type="Proteomes" id="UP000030302">
    <property type="component" value="Chromosome"/>
</dbReference>
<reference evidence="2" key="1">
    <citation type="journal article" date="2014" name="Soil Biol. Biochem.">
        <title>Structure and function of bacterial communities in ageing soils: Insights from the Mendocino ecological staircase.</title>
        <authorList>
            <person name="Uroz S."/>
            <person name="Tech J.J."/>
            <person name="Sawaya N.A."/>
            <person name="Frey-Klett P."/>
            <person name="Leveau J.H.J."/>
        </authorList>
    </citation>
    <scope>NUCLEOTIDE SEQUENCE [LARGE SCALE GENOMIC DNA]</scope>
    <source>
        <strain evidence="2">Cal35</strain>
    </source>
</reference>
<dbReference type="EMBL" id="CP009962">
    <property type="protein sequence ID" value="AIY39348.1"/>
    <property type="molecule type" value="Genomic_DNA"/>
</dbReference>
<dbReference type="AlphaFoldDB" id="A0A0A1F3Q9"/>
<dbReference type="OrthoDB" id="5772151at2"/>
<dbReference type="STRING" id="279058.LT85_0188"/>
<dbReference type="SUPFAM" id="SSF143100">
    <property type="entry name" value="TTHA1013/TTHA0281-like"/>
    <property type="match status" value="1"/>
</dbReference>
<dbReference type="HOGENOM" id="CLU_140890_2_0_4"/>
<proteinExistence type="predicted"/>
<organism evidence="1 2">
    <name type="scientific">Collimonas arenae</name>
    <dbReference type="NCBI Taxonomy" id="279058"/>
    <lineage>
        <taxon>Bacteria</taxon>
        <taxon>Pseudomonadati</taxon>
        <taxon>Pseudomonadota</taxon>
        <taxon>Betaproteobacteria</taxon>
        <taxon>Burkholderiales</taxon>
        <taxon>Oxalobacteraceae</taxon>
        <taxon>Collimonas</taxon>
    </lineage>
</organism>
<dbReference type="KEGG" id="care:LT85_0188"/>
<evidence type="ECO:0008006" key="3">
    <source>
        <dbReference type="Google" id="ProtNLM"/>
    </source>
</evidence>
<evidence type="ECO:0000313" key="2">
    <source>
        <dbReference type="Proteomes" id="UP000030302"/>
    </source>
</evidence>
<gene>
    <name evidence="1" type="ORF">LT85_0188</name>
</gene>
<dbReference type="RefSeq" id="WP_038484184.1">
    <property type="nucleotide sequence ID" value="NZ_CP009962.1"/>
</dbReference>